<comment type="caution">
    <text evidence="1">The sequence shown here is derived from an EMBL/GenBank/DDBJ whole genome shotgun (WGS) entry which is preliminary data.</text>
</comment>
<dbReference type="EMBL" id="BAAAQR010000004">
    <property type="protein sequence ID" value="GAA2143955.1"/>
    <property type="molecule type" value="Genomic_DNA"/>
</dbReference>
<dbReference type="PANTHER" id="PTHR38479:SF2">
    <property type="entry name" value="WINGED HELIX DNA-BINDING DOMAIN-CONTAINING PROTEIN"/>
    <property type="match status" value="1"/>
</dbReference>
<protein>
    <recommendedName>
        <fullName evidence="3">Winged helix DNA-binding domain-containing protein</fullName>
    </recommendedName>
</protein>
<keyword evidence="2" id="KW-1185">Reference proteome</keyword>
<organism evidence="1 2">
    <name type="scientific">Nocardioides koreensis</name>
    <dbReference type="NCBI Taxonomy" id="433651"/>
    <lineage>
        <taxon>Bacteria</taxon>
        <taxon>Bacillati</taxon>
        <taxon>Actinomycetota</taxon>
        <taxon>Actinomycetes</taxon>
        <taxon>Propionibacteriales</taxon>
        <taxon>Nocardioidaceae</taxon>
        <taxon>Nocardioides</taxon>
    </lineage>
</organism>
<evidence type="ECO:0000313" key="1">
    <source>
        <dbReference type="EMBL" id="GAA2143955.1"/>
    </source>
</evidence>
<evidence type="ECO:0000313" key="2">
    <source>
        <dbReference type="Proteomes" id="UP001501771"/>
    </source>
</evidence>
<evidence type="ECO:0008006" key="3">
    <source>
        <dbReference type="Google" id="ProtNLM"/>
    </source>
</evidence>
<dbReference type="Pfam" id="PF06224">
    <property type="entry name" value="AlkZ-like"/>
    <property type="match status" value="1"/>
</dbReference>
<dbReference type="PANTHER" id="PTHR38479">
    <property type="entry name" value="LMO0824 PROTEIN"/>
    <property type="match status" value="1"/>
</dbReference>
<dbReference type="Proteomes" id="UP001501771">
    <property type="component" value="Unassembled WGS sequence"/>
</dbReference>
<name>A0ABN2ZL53_9ACTN</name>
<proteinExistence type="predicted"/>
<reference evidence="1 2" key="1">
    <citation type="journal article" date="2019" name="Int. J. Syst. Evol. Microbiol.">
        <title>The Global Catalogue of Microorganisms (GCM) 10K type strain sequencing project: providing services to taxonomists for standard genome sequencing and annotation.</title>
        <authorList>
            <consortium name="The Broad Institute Genomics Platform"/>
            <consortium name="The Broad Institute Genome Sequencing Center for Infectious Disease"/>
            <person name="Wu L."/>
            <person name="Ma J."/>
        </authorList>
    </citation>
    <scope>NUCLEOTIDE SEQUENCE [LARGE SCALE GENOMIC DNA]</scope>
    <source>
        <strain evidence="1 2">JCM 16022</strain>
    </source>
</reference>
<accession>A0ABN2ZL53</accession>
<dbReference type="InterPro" id="IPR009351">
    <property type="entry name" value="AlkZ-like"/>
</dbReference>
<sequence length="378" mass="41820">MGGSLGGMTTPTHASVTWSQALAWRSERQLLAPVGSESVAEVVRRLGAVLAMDESLAELAVRTRRTSSRAGELADALADGTVIKAFAFRGSMHYLSPAEGGIYLALRSAGRQWELPSWVEYYGLAPSDWPDFRAAVREALTDGPLTVSELGEALAEHRGYRHLKPVFDEGAGTLIKPLTWQGDMSFARSRGGQRTFQRLDLNPRWPGVPHLDDAGPRAIRAYLRTYGPATFDHVHYWLGNGLSAGRRRVDRWLSETRDELVAVDVEGTTAYVVEKDVDSLMAARPSSAVRFLPGHDQWVMGPGTKDVHVTPPSRRELVTRKANLVIVGGVVCGTWALKGEELTVRWLDERRRPDHEIRQESARLADILGRELELRLIS</sequence>
<gene>
    <name evidence="1" type="ORF">GCM10009844_16940</name>
</gene>